<keyword evidence="6 12" id="KW-0808">Transferase</keyword>
<proteinExistence type="inferred from homology"/>
<comment type="pathway">
    <text evidence="2 12">Amino-acid biosynthesis; L-serine biosynthesis; L-serine from 3-phospho-D-glycerate: step 2/3.</text>
</comment>
<keyword evidence="7" id="KW-0663">Pyridoxal phosphate</keyword>
<dbReference type="PANTHER" id="PTHR43247">
    <property type="entry name" value="PHOSPHOSERINE AMINOTRANSFERASE"/>
    <property type="match status" value="1"/>
</dbReference>
<evidence type="ECO:0000256" key="8">
    <source>
        <dbReference type="ARBA" id="ARBA00023299"/>
    </source>
</evidence>
<dbReference type="InterPro" id="IPR015421">
    <property type="entry name" value="PyrdxlP-dep_Trfase_major"/>
</dbReference>
<dbReference type="Pfam" id="PF00266">
    <property type="entry name" value="Aminotran_5"/>
    <property type="match status" value="1"/>
</dbReference>
<dbReference type="InterPro" id="IPR000192">
    <property type="entry name" value="Aminotrans_V_dom"/>
</dbReference>
<dbReference type="GO" id="GO:0004648">
    <property type="term" value="F:O-phospho-L-serine:2-oxoglutarate aminotransferase activity"/>
    <property type="evidence" value="ECO:0007669"/>
    <property type="project" value="UniProtKB-EC"/>
</dbReference>
<feature type="domain" description="Aminotransferase class V" evidence="13">
    <location>
        <begin position="5"/>
        <end position="376"/>
    </location>
</feature>
<dbReference type="InterPro" id="IPR015422">
    <property type="entry name" value="PyrdxlP-dep_Trfase_small"/>
</dbReference>
<dbReference type="EMBL" id="JANBPT010000645">
    <property type="protein sequence ID" value="KAJ1915170.1"/>
    <property type="molecule type" value="Genomic_DNA"/>
</dbReference>
<keyword evidence="5 12" id="KW-0028">Amino-acid biosynthesis</keyword>
<dbReference type="HAMAP" id="MF_00160">
    <property type="entry name" value="SerC_aminotrans_5"/>
    <property type="match status" value="1"/>
</dbReference>
<keyword evidence="8 12" id="KW-0718">Serine biosynthesis</keyword>
<evidence type="ECO:0000256" key="5">
    <source>
        <dbReference type="ARBA" id="ARBA00022605"/>
    </source>
</evidence>
<evidence type="ECO:0000256" key="3">
    <source>
        <dbReference type="ARBA" id="ARBA00006904"/>
    </source>
</evidence>
<accession>A0A9W7ZY86</accession>
<evidence type="ECO:0000256" key="9">
    <source>
        <dbReference type="ARBA" id="ARBA00047630"/>
    </source>
</evidence>
<evidence type="ECO:0000256" key="6">
    <source>
        <dbReference type="ARBA" id="ARBA00022679"/>
    </source>
</evidence>
<keyword evidence="4 12" id="KW-0032">Aminotransferase</keyword>
<dbReference type="InterPro" id="IPR022278">
    <property type="entry name" value="Pser_aminoTfrase"/>
</dbReference>
<comment type="caution">
    <text evidence="14">The sequence shown here is derived from an EMBL/GenBank/DDBJ whole genome shotgun (WGS) entry which is preliminary data.</text>
</comment>
<dbReference type="SUPFAM" id="SSF53383">
    <property type="entry name" value="PLP-dependent transferases"/>
    <property type="match status" value="1"/>
</dbReference>
<organism evidence="14 15">
    <name type="scientific">Tieghemiomyces parasiticus</name>
    <dbReference type="NCBI Taxonomy" id="78921"/>
    <lineage>
        <taxon>Eukaryota</taxon>
        <taxon>Fungi</taxon>
        <taxon>Fungi incertae sedis</taxon>
        <taxon>Zoopagomycota</taxon>
        <taxon>Kickxellomycotina</taxon>
        <taxon>Dimargaritomycetes</taxon>
        <taxon>Dimargaritales</taxon>
        <taxon>Dimargaritaceae</taxon>
        <taxon>Tieghemiomyces</taxon>
    </lineage>
</organism>
<protein>
    <recommendedName>
        <fullName evidence="12">Phosphoserine aminotransferase</fullName>
        <ecNumber evidence="12">2.6.1.52</ecNumber>
    </recommendedName>
</protein>
<dbReference type="GO" id="GO:0006564">
    <property type="term" value="P:L-serine biosynthetic process"/>
    <property type="evidence" value="ECO:0007669"/>
    <property type="project" value="UniProtKB-KW"/>
</dbReference>
<sequence>MTRVHNFGAGPSVLPPEVMEQVQREMLDFAGTGMSVLEVSHRSRPFDQVVNDAEARVRDLLGVPATHSVLFVQGGATTQFAAVWYNLLASQVVRSRFPAGAPAPPADYLVTGTWSRKAAEEVTRLGGRVNVAFDAAQSPSTGRAYTGVPPTAEWQTTGPRSRDAAYVYYCDNETVNGVEWDAVPDVHPDTVLVCDISSNAMSRPVDVARFGIIFAGAQKNMGPAGVTVVIVRNDLLVRTGPDHPYVPFPTMLDYEVARAHRSLYNTPPTFAIYVCDLVFKWIQERGGVAGMAERSQAKLAALTPVLDGSTLYRCPVAARYRSRMNVVLTLTRPELEAAFLAGAQQRGMVQLKGHRSVGGIRISLYNALDLASVQALAAYMVAFEREHAT</sequence>
<dbReference type="AlphaFoldDB" id="A0A9W7ZY86"/>
<keyword evidence="15" id="KW-1185">Reference proteome</keyword>
<dbReference type="FunFam" id="3.40.640.10:FF:000010">
    <property type="entry name" value="Phosphoserine aminotransferase"/>
    <property type="match status" value="1"/>
</dbReference>
<evidence type="ECO:0000313" key="15">
    <source>
        <dbReference type="Proteomes" id="UP001150569"/>
    </source>
</evidence>
<dbReference type="PANTHER" id="PTHR43247:SF1">
    <property type="entry name" value="PHOSPHOSERINE AMINOTRANSFERASE"/>
    <property type="match status" value="1"/>
</dbReference>
<dbReference type="GO" id="GO:0005737">
    <property type="term" value="C:cytoplasm"/>
    <property type="evidence" value="ECO:0007669"/>
    <property type="project" value="TreeGrafter"/>
</dbReference>
<dbReference type="GO" id="GO:0030170">
    <property type="term" value="F:pyridoxal phosphate binding"/>
    <property type="evidence" value="ECO:0007669"/>
    <property type="project" value="TreeGrafter"/>
</dbReference>
<dbReference type="Gene3D" id="3.90.1150.10">
    <property type="entry name" value="Aspartate Aminotransferase, domain 1"/>
    <property type="match status" value="1"/>
</dbReference>
<evidence type="ECO:0000256" key="10">
    <source>
        <dbReference type="ARBA" id="ARBA00049007"/>
    </source>
</evidence>
<comment type="catalytic activity">
    <reaction evidence="10 12">
        <text>O-phospho-L-serine + 2-oxoglutarate = 3-phosphooxypyruvate + L-glutamate</text>
        <dbReference type="Rhea" id="RHEA:14329"/>
        <dbReference type="ChEBI" id="CHEBI:16810"/>
        <dbReference type="ChEBI" id="CHEBI:18110"/>
        <dbReference type="ChEBI" id="CHEBI:29985"/>
        <dbReference type="ChEBI" id="CHEBI:57524"/>
        <dbReference type="EC" id="2.6.1.52"/>
    </reaction>
</comment>
<dbReference type="NCBIfam" id="NF003764">
    <property type="entry name" value="PRK05355.1"/>
    <property type="match status" value="1"/>
</dbReference>
<dbReference type="Proteomes" id="UP001150569">
    <property type="component" value="Unassembled WGS sequence"/>
</dbReference>
<name>A0A9W7ZY86_9FUNG</name>
<gene>
    <name evidence="14" type="primary">SER1_2</name>
    <name evidence="14" type="ORF">IWQ60_008539</name>
</gene>
<evidence type="ECO:0000259" key="13">
    <source>
        <dbReference type="Pfam" id="PF00266"/>
    </source>
</evidence>
<dbReference type="EC" id="2.6.1.52" evidence="12"/>
<evidence type="ECO:0000256" key="12">
    <source>
        <dbReference type="RuleBase" id="RU004505"/>
    </source>
</evidence>
<dbReference type="InterPro" id="IPR015424">
    <property type="entry name" value="PyrdxlP-dep_Trfase"/>
</dbReference>
<evidence type="ECO:0000256" key="4">
    <source>
        <dbReference type="ARBA" id="ARBA00022576"/>
    </source>
</evidence>
<dbReference type="FunFam" id="3.90.1150.10:FF:000006">
    <property type="entry name" value="Phosphoserine aminotransferase"/>
    <property type="match status" value="1"/>
</dbReference>
<dbReference type="NCBIfam" id="TIGR01364">
    <property type="entry name" value="serC_1"/>
    <property type="match status" value="1"/>
</dbReference>
<dbReference type="PIRSF" id="PIRSF000525">
    <property type="entry name" value="SerC"/>
    <property type="match status" value="1"/>
</dbReference>
<dbReference type="PROSITE" id="PS00595">
    <property type="entry name" value="AA_TRANSFER_CLASS_5"/>
    <property type="match status" value="1"/>
</dbReference>
<evidence type="ECO:0000256" key="2">
    <source>
        <dbReference type="ARBA" id="ARBA00005099"/>
    </source>
</evidence>
<dbReference type="InterPro" id="IPR020578">
    <property type="entry name" value="Aminotrans_V_PyrdxlP_BS"/>
</dbReference>
<evidence type="ECO:0000256" key="11">
    <source>
        <dbReference type="RuleBase" id="RU004504"/>
    </source>
</evidence>
<evidence type="ECO:0000313" key="14">
    <source>
        <dbReference type="EMBL" id="KAJ1915170.1"/>
    </source>
</evidence>
<dbReference type="Gene3D" id="3.40.640.10">
    <property type="entry name" value="Type I PLP-dependent aspartate aminotransferase-like (Major domain)"/>
    <property type="match status" value="1"/>
</dbReference>
<evidence type="ECO:0000256" key="7">
    <source>
        <dbReference type="ARBA" id="ARBA00022898"/>
    </source>
</evidence>
<reference evidence="14" key="1">
    <citation type="submission" date="2022-07" db="EMBL/GenBank/DDBJ databases">
        <title>Phylogenomic reconstructions and comparative analyses of Kickxellomycotina fungi.</title>
        <authorList>
            <person name="Reynolds N.K."/>
            <person name="Stajich J.E."/>
            <person name="Barry K."/>
            <person name="Grigoriev I.V."/>
            <person name="Crous P."/>
            <person name="Smith M.E."/>
        </authorList>
    </citation>
    <scope>NUCLEOTIDE SEQUENCE</scope>
    <source>
        <strain evidence="14">RSA 861</strain>
    </source>
</reference>
<dbReference type="OrthoDB" id="1703350at2759"/>
<comment type="similarity">
    <text evidence="3">Belongs to the class-V pyridoxal-phosphate-dependent aminotransferase family. SerC subfamily.</text>
</comment>
<comment type="catalytic activity">
    <reaction evidence="9">
        <text>4-(phosphooxy)-L-threonine + 2-oxoglutarate = (R)-3-hydroxy-2-oxo-4-phosphooxybutanoate + L-glutamate</text>
        <dbReference type="Rhea" id="RHEA:16573"/>
        <dbReference type="ChEBI" id="CHEBI:16810"/>
        <dbReference type="ChEBI" id="CHEBI:29985"/>
        <dbReference type="ChEBI" id="CHEBI:58452"/>
        <dbReference type="ChEBI" id="CHEBI:58538"/>
        <dbReference type="EC" id="2.6.1.52"/>
    </reaction>
</comment>
<comment type="cofactor">
    <cofactor evidence="1 11">
        <name>pyridoxal 5'-phosphate</name>
        <dbReference type="ChEBI" id="CHEBI:597326"/>
    </cofactor>
</comment>
<evidence type="ECO:0000256" key="1">
    <source>
        <dbReference type="ARBA" id="ARBA00001933"/>
    </source>
</evidence>